<reference evidence="15" key="3">
    <citation type="submission" date="2025-09" db="UniProtKB">
        <authorList>
            <consortium name="Ensembl"/>
        </authorList>
    </citation>
    <scope>IDENTIFICATION</scope>
</reference>
<keyword evidence="4" id="KW-0833">Ubl conjugation pathway</keyword>
<dbReference type="InterPro" id="IPR013568">
    <property type="entry name" value="SEFIR_dom"/>
</dbReference>
<reference evidence="15" key="2">
    <citation type="submission" date="2025-08" db="UniProtKB">
        <authorList>
            <consortium name="Ensembl"/>
        </authorList>
    </citation>
    <scope>IDENTIFICATION</scope>
</reference>
<evidence type="ECO:0000256" key="5">
    <source>
        <dbReference type="ARBA" id="ARBA00023198"/>
    </source>
</evidence>
<dbReference type="EC" id="2.3.2.27" evidence="2"/>
<dbReference type="GO" id="GO:0038173">
    <property type="term" value="P:interleukin-17A-mediated signaling pathway"/>
    <property type="evidence" value="ECO:0007669"/>
    <property type="project" value="UniProtKB-ARBA"/>
</dbReference>
<evidence type="ECO:0000256" key="10">
    <source>
        <dbReference type="ARBA" id="ARBA00078387"/>
    </source>
</evidence>
<dbReference type="GO" id="GO:0005737">
    <property type="term" value="C:cytoplasm"/>
    <property type="evidence" value="ECO:0007669"/>
    <property type="project" value="UniProtKB-ARBA"/>
</dbReference>
<organism evidence="15 16">
    <name type="scientific">Gouania willdenowi</name>
    <name type="common">Blunt-snouted clingfish</name>
    <name type="synonym">Lepadogaster willdenowi</name>
    <dbReference type="NCBI Taxonomy" id="441366"/>
    <lineage>
        <taxon>Eukaryota</taxon>
        <taxon>Metazoa</taxon>
        <taxon>Chordata</taxon>
        <taxon>Craniata</taxon>
        <taxon>Vertebrata</taxon>
        <taxon>Euteleostomi</taxon>
        <taxon>Actinopterygii</taxon>
        <taxon>Neopterygii</taxon>
        <taxon>Teleostei</taxon>
        <taxon>Neoteleostei</taxon>
        <taxon>Acanthomorphata</taxon>
        <taxon>Ovalentaria</taxon>
        <taxon>Blenniimorphae</taxon>
        <taxon>Blenniiformes</taxon>
        <taxon>Gobiesocoidei</taxon>
        <taxon>Gobiesocidae</taxon>
        <taxon>Gobiesocinae</taxon>
        <taxon>Gouania</taxon>
    </lineage>
</organism>
<evidence type="ECO:0000256" key="9">
    <source>
        <dbReference type="ARBA" id="ARBA00076636"/>
    </source>
</evidence>
<evidence type="ECO:0000256" key="7">
    <source>
        <dbReference type="ARBA" id="ARBA00073304"/>
    </source>
</evidence>
<keyword evidence="3" id="KW-0808">Transferase</keyword>
<evidence type="ECO:0000256" key="1">
    <source>
        <dbReference type="ARBA" id="ARBA00000900"/>
    </source>
</evidence>
<keyword evidence="5" id="KW-0395">Inflammatory response</keyword>
<feature type="region of interest" description="Disordered" evidence="13">
    <location>
        <begin position="174"/>
        <end position="197"/>
    </location>
</feature>
<dbReference type="AlphaFoldDB" id="A0A8C5I5V9"/>
<dbReference type="InterPro" id="IPR053047">
    <property type="entry name" value="E3_ubiq_ligase_TRAF3IP2"/>
</dbReference>
<reference evidence="15" key="1">
    <citation type="submission" date="2020-06" db="EMBL/GenBank/DDBJ databases">
        <authorList>
            <consortium name="Wellcome Sanger Institute Data Sharing"/>
        </authorList>
    </citation>
    <scope>NUCLEOTIDE SEQUENCE [LARGE SCALE GENOMIC DNA]</scope>
</reference>
<dbReference type="GO" id="GO:0097400">
    <property type="term" value="P:interleukin-17-mediated signaling pathway"/>
    <property type="evidence" value="ECO:0007669"/>
    <property type="project" value="UniProtKB-ARBA"/>
</dbReference>
<evidence type="ECO:0000256" key="11">
    <source>
        <dbReference type="ARBA" id="ARBA00078673"/>
    </source>
</evidence>
<dbReference type="GO" id="GO:0061630">
    <property type="term" value="F:ubiquitin protein ligase activity"/>
    <property type="evidence" value="ECO:0007669"/>
    <property type="project" value="UniProtKB-EC"/>
</dbReference>
<evidence type="ECO:0000256" key="12">
    <source>
        <dbReference type="ARBA" id="ARBA00080040"/>
    </source>
</evidence>
<sequence>MLPVCPEQVGAVSDIHCVTISDLCTSFDETSPPVQVLLLLTAQLGLNKQQFNILCVCTISSQVPFLGDIMDVHKGPCTHRSIPVEMDERMIPSSLDLGWCLPCQQYNAQTEPTQAEEAGSPQHPEHGAARSRPLGTQYQCEPRVPALITPLMDLGHRKPSKPSGVRVQAPLYQQEVSRGPDGPLQGPWGHSRGEEESLERPLTLMSDDSFARCVSSGHPEALMHVSTAGRSPTQESYWRERRHCPPANLQHHNPTYYDPRQDYPAGSHQDLHFQHQLQNMKDPRPVRSASNPEYAPPIRGLIHEVSVRRSLTGGQGANVMGVRTKTISLPEECRNVFITYSVDTANDMFPFTKFLIDQGFRPAIDLFDNAIRRLDVTKWMDSFLKDKSVLIIMAISPRYAEDVEGVGEEEHGLHTKYIHNQLQNEYIQQGCLNFRLIPVLFRNATKRHVPHWLRSTRIYSWPRDTEDLLLRLFREERYILPQQITDPTITVRPL</sequence>
<keyword evidence="16" id="KW-1185">Reference proteome</keyword>
<evidence type="ECO:0000313" key="15">
    <source>
        <dbReference type="Ensembl" id="ENSGWIP00000055886.1"/>
    </source>
</evidence>
<name>A0A8C5I5V9_GOUWI</name>
<evidence type="ECO:0000256" key="6">
    <source>
        <dbReference type="ARBA" id="ARBA00064316"/>
    </source>
</evidence>
<gene>
    <name evidence="15" type="primary">traf3ip2a</name>
</gene>
<dbReference type="Ensembl" id="ENSGWIT00000060154.1">
    <property type="protein sequence ID" value="ENSGWIP00000055886.1"/>
    <property type="gene ID" value="ENSGWIG00000026542.1"/>
</dbReference>
<comment type="subunit">
    <text evidence="6">Interacts with IKBKG/NF-kappa B essential modulator, with CHUK/IKK-alpha and with IKBKB/IKK-beta. Interacts with TRAF6; this interaction is direct. Interacts with IL17RA and IL17RC. Interacts with IL17RB.</text>
</comment>
<evidence type="ECO:0000259" key="14">
    <source>
        <dbReference type="PROSITE" id="PS51534"/>
    </source>
</evidence>
<dbReference type="PROSITE" id="PS51534">
    <property type="entry name" value="SEFIR"/>
    <property type="match status" value="1"/>
</dbReference>
<dbReference type="GO" id="GO:0006959">
    <property type="term" value="P:humoral immune response"/>
    <property type="evidence" value="ECO:0007669"/>
    <property type="project" value="TreeGrafter"/>
</dbReference>
<dbReference type="FunFam" id="3.40.50.11530:FF:000007">
    <property type="entry name" value="adapter protein CIKS isoform X3"/>
    <property type="match status" value="1"/>
</dbReference>
<accession>A0A8C5I5V9</accession>
<evidence type="ECO:0000256" key="3">
    <source>
        <dbReference type="ARBA" id="ARBA00022679"/>
    </source>
</evidence>
<evidence type="ECO:0000256" key="4">
    <source>
        <dbReference type="ARBA" id="ARBA00022786"/>
    </source>
</evidence>
<proteinExistence type="predicted"/>
<feature type="region of interest" description="Disordered" evidence="13">
    <location>
        <begin position="110"/>
        <end position="136"/>
    </location>
</feature>
<dbReference type="PANTHER" id="PTHR34257">
    <property type="entry name" value="ADAPTER PROTEIN CIKS"/>
    <property type="match status" value="1"/>
</dbReference>
<dbReference type="Pfam" id="PF08357">
    <property type="entry name" value="SEFIR"/>
    <property type="match status" value="1"/>
</dbReference>
<evidence type="ECO:0000256" key="8">
    <source>
        <dbReference type="ARBA" id="ARBA00075327"/>
    </source>
</evidence>
<dbReference type="GO" id="GO:0006954">
    <property type="term" value="P:inflammatory response"/>
    <property type="evidence" value="ECO:0007669"/>
    <property type="project" value="UniProtKB-KW"/>
</dbReference>
<dbReference type="GO" id="GO:0000209">
    <property type="term" value="P:protein polyubiquitination"/>
    <property type="evidence" value="ECO:0007669"/>
    <property type="project" value="UniProtKB-ARBA"/>
</dbReference>
<evidence type="ECO:0000256" key="13">
    <source>
        <dbReference type="SAM" id="MobiDB-lite"/>
    </source>
</evidence>
<comment type="catalytic activity">
    <reaction evidence="1">
        <text>S-ubiquitinyl-[E2 ubiquitin-conjugating enzyme]-L-cysteine + [acceptor protein]-L-lysine = [E2 ubiquitin-conjugating enzyme]-L-cysteine + N(6)-ubiquitinyl-[acceptor protein]-L-lysine.</text>
        <dbReference type="EC" id="2.3.2.27"/>
    </reaction>
</comment>
<protein>
    <recommendedName>
        <fullName evidence="7">E3 ubiquitin ligase TRAF3IP2</fullName>
        <ecNumber evidence="2">2.3.2.27</ecNumber>
    </recommendedName>
    <alternativeName>
        <fullName evidence="8">Adapter protein CIKS</fullName>
    </alternativeName>
    <alternativeName>
        <fullName evidence="9">Connection to IKK and SAPK/JNK</fullName>
    </alternativeName>
    <alternativeName>
        <fullName evidence="12">E3 ubiquitin-protein ligase CIKS</fullName>
    </alternativeName>
    <alternativeName>
        <fullName evidence="10">Nuclear factor NF-kappa-B activator 1</fullName>
    </alternativeName>
    <alternativeName>
        <fullName evidence="11">TRAF3-interacting protein 2</fullName>
    </alternativeName>
</protein>
<dbReference type="Proteomes" id="UP000694680">
    <property type="component" value="Chromosome 24"/>
</dbReference>
<dbReference type="PANTHER" id="PTHR34257:SF4">
    <property type="entry name" value="ADAPTER PROTEIN CIKS"/>
    <property type="match status" value="1"/>
</dbReference>
<feature type="domain" description="SEFIR" evidence="14">
    <location>
        <begin position="333"/>
        <end position="470"/>
    </location>
</feature>
<evidence type="ECO:0000256" key="2">
    <source>
        <dbReference type="ARBA" id="ARBA00012483"/>
    </source>
</evidence>
<evidence type="ECO:0000313" key="16">
    <source>
        <dbReference type="Proteomes" id="UP000694680"/>
    </source>
</evidence>
<dbReference type="GO" id="GO:0043123">
    <property type="term" value="P:positive regulation of canonical NF-kappaB signal transduction"/>
    <property type="evidence" value="ECO:0007669"/>
    <property type="project" value="TreeGrafter"/>
</dbReference>